<accession>A0A4Y2D0B1</accession>
<dbReference type="Proteomes" id="UP000499080">
    <property type="component" value="Unassembled WGS sequence"/>
</dbReference>
<comment type="caution">
    <text evidence="1">The sequence shown here is derived from an EMBL/GenBank/DDBJ whole genome shotgun (WGS) entry which is preliminary data.</text>
</comment>
<evidence type="ECO:0000313" key="1">
    <source>
        <dbReference type="EMBL" id="GBM09408.1"/>
    </source>
</evidence>
<gene>
    <name evidence="1" type="ORF">AVEN_184107_1</name>
</gene>
<name>A0A4Y2D0B1_ARAVE</name>
<evidence type="ECO:0000313" key="2">
    <source>
        <dbReference type="Proteomes" id="UP000499080"/>
    </source>
</evidence>
<proteinExistence type="predicted"/>
<keyword evidence="2" id="KW-1185">Reference proteome</keyword>
<dbReference type="AlphaFoldDB" id="A0A4Y2D0B1"/>
<evidence type="ECO:0008006" key="3">
    <source>
        <dbReference type="Google" id="ProtNLM"/>
    </source>
</evidence>
<protein>
    <recommendedName>
        <fullName evidence="3">DUF4817 domain-containing protein</fullName>
    </recommendedName>
</protein>
<organism evidence="1 2">
    <name type="scientific">Araneus ventricosus</name>
    <name type="common">Orbweaver spider</name>
    <name type="synonym">Epeira ventricosa</name>
    <dbReference type="NCBI Taxonomy" id="182803"/>
    <lineage>
        <taxon>Eukaryota</taxon>
        <taxon>Metazoa</taxon>
        <taxon>Ecdysozoa</taxon>
        <taxon>Arthropoda</taxon>
        <taxon>Chelicerata</taxon>
        <taxon>Arachnida</taxon>
        <taxon>Araneae</taxon>
        <taxon>Araneomorphae</taxon>
        <taxon>Entelegynae</taxon>
        <taxon>Araneoidea</taxon>
        <taxon>Araneidae</taxon>
        <taxon>Araneus</taxon>
    </lineage>
</organism>
<sequence length="117" mass="13913">MFCYGALNLLQPEIPKASNKMATLQQKARLLFHENKSIITVQRRFRLEYQNYQSPNVMATTVILATKYEDRQEMFTDKVNDHMNVMIIRWDDREQSPGQKTPTQMFIQRLPKYVKIT</sequence>
<dbReference type="EMBL" id="BGPR01000269">
    <property type="protein sequence ID" value="GBM09408.1"/>
    <property type="molecule type" value="Genomic_DNA"/>
</dbReference>
<reference evidence="1 2" key="1">
    <citation type="journal article" date="2019" name="Sci. Rep.">
        <title>Orb-weaving spider Araneus ventricosus genome elucidates the spidroin gene catalogue.</title>
        <authorList>
            <person name="Kono N."/>
            <person name="Nakamura H."/>
            <person name="Ohtoshi R."/>
            <person name="Moran D.A.P."/>
            <person name="Shinohara A."/>
            <person name="Yoshida Y."/>
            <person name="Fujiwara M."/>
            <person name="Mori M."/>
            <person name="Tomita M."/>
            <person name="Arakawa K."/>
        </authorList>
    </citation>
    <scope>NUCLEOTIDE SEQUENCE [LARGE SCALE GENOMIC DNA]</scope>
</reference>